<protein>
    <submittedName>
        <fullName evidence="1">Uncharacterized protein</fullName>
    </submittedName>
</protein>
<gene>
    <name evidence="1" type="ORF">OCBIM_22027899mg</name>
</gene>
<sequence>MELLTMNFRRYFELHVNLTATVIKEYPQQI</sequence>
<dbReference type="AlphaFoldDB" id="A0A0L8IAB5"/>
<name>A0A0L8IAB5_OCTBM</name>
<reference evidence="1" key="1">
    <citation type="submission" date="2015-07" db="EMBL/GenBank/DDBJ databases">
        <title>MeaNS - Measles Nucleotide Surveillance Program.</title>
        <authorList>
            <person name="Tran T."/>
            <person name="Druce J."/>
        </authorList>
    </citation>
    <scope>NUCLEOTIDE SEQUENCE</scope>
    <source>
        <strain evidence="1">UCB-OBI-ISO-001</strain>
        <tissue evidence="1">Gonad</tissue>
    </source>
</reference>
<dbReference type="EMBL" id="KQ416239">
    <property type="protein sequence ID" value="KOF97955.1"/>
    <property type="molecule type" value="Genomic_DNA"/>
</dbReference>
<organism evidence="1">
    <name type="scientific">Octopus bimaculoides</name>
    <name type="common">California two-spotted octopus</name>
    <dbReference type="NCBI Taxonomy" id="37653"/>
    <lineage>
        <taxon>Eukaryota</taxon>
        <taxon>Metazoa</taxon>
        <taxon>Spiralia</taxon>
        <taxon>Lophotrochozoa</taxon>
        <taxon>Mollusca</taxon>
        <taxon>Cephalopoda</taxon>
        <taxon>Coleoidea</taxon>
        <taxon>Octopodiformes</taxon>
        <taxon>Octopoda</taxon>
        <taxon>Incirrata</taxon>
        <taxon>Octopodidae</taxon>
        <taxon>Octopus</taxon>
    </lineage>
</organism>
<proteinExistence type="predicted"/>
<evidence type="ECO:0000313" key="1">
    <source>
        <dbReference type="EMBL" id="KOF97955.1"/>
    </source>
</evidence>
<accession>A0A0L8IAB5</accession>